<evidence type="ECO:0008006" key="3">
    <source>
        <dbReference type="Google" id="ProtNLM"/>
    </source>
</evidence>
<dbReference type="AlphaFoldDB" id="A0A0J8G8N0"/>
<dbReference type="GO" id="GO:0006310">
    <property type="term" value="P:DNA recombination"/>
    <property type="evidence" value="ECO:0007669"/>
    <property type="project" value="InterPro"/>
</dbReference>
<evidence type="ECO:0000313" key="1">
    <source>
        <dbReference type="EMBL" id="KMT57098.1"/>
    </source>
</evidence>
<dbReference type="Proteomes" id="UP000037551">
    <property type="component" value="Unassembled WGS sequence"/>
</dbReference>
<name>A0A0J8G8N0_9PSED</name>
<dbReference type="GO" id="GO:0003677">
    <property type="term" value="F:DNA binding"/>
    <property type="evidence" value="ECO:0007669"/>
    <property type="project" value="InterPro"/>
</dbReference>
<comment type="caution">
    <text evidence="1">The sequence shown here is derived from an EMBL/GenBank/DDBJ whole genome shotgun (WGS) entry which is preliminary data.</text>
</comment>
<dbReference type="InterPro" id="IPR013762">
    <property type="entry name" value="Integrase-like_cat_sf"/>
</dbReference>
<sequence length="101" mass="11256">MTDHDHKNKGSPVRNPLLLAAAVVYGLREAANCYAGWKEEEMPGFHEVRALSLHLYKKAGKDGQKIAGHASEGMTKNYQRDHEKIIWSEAIPDLNISEITG</sequence>
<organism evidence="1 2">
    <name type="scientific">Pseudomonas fildesensis</name>
    <dbReference type="NCBI Taxonomy" id="1674920"/>
    <lineage>
        <taxon>Bacteria</taxon>
        <taxon>Pseudomonadati</taxon>
        <taxon>Pseudomonadota</taxon>
        <taxon>Gammaproteobacteria</taxon>
        <taxon>Pseudomonadales</taxon>
        <taxon>Pseudomonadaceae</taxon>
        <taxon>Pseudomonas</taxon>
    </lineage>
</organism>
<dbReference type="EMBL" id="LFMW01000001">
    <property type="protein sequence ID" value="KMT57098.1"/>
    <property type="molecule type" value="Genomic_DNA"/>
</dbReference>
<protein>
    <recommendedName>
        <fullName evidence="3">Integrase</fullName>
    </recommendedName>
</protein>
<dbReference type="Gene3D" id="1.10.443.10">
    <property type="entry name" value="Intergrase catalytic core"/>
    <property type="match status" value="1"/>
</dbReference>
<accession>A0A0J8G8N0</accession>
<reference evidence="1 2" key="1">
    <citation type="submission" date="2015-06" db="EMBL/GenBank/DDBJ databases">
        <title>Draft genome sequence of an Antarctic Pseudomonas sp. strain KG01 with full potential for biotechnological applications.</title>
        <authorList>
            <person name="Pavlov M.S."/>
            <person name="Lira F."/>
            <person name="Martinez J.L."/>
            <person name="Marshall S.H."/>
        </authorList>
    </citation>
    <scope>NUCLEOTIDE SEQUENCE [LARGE SCALE GENOMIC DNA]</scope>
    <source>
        <strain evidence="1 2">KG01</strain>
    </source>
</reference>
<dbReference type="PATRIC" id="fig|1674920.3.peg.58"/>
<keyword evidence="2" id="KW-1185">Reference proteome</keyword>
<evidence type="ECO:0000313" key="2">
    <source>
        <dbReference type="Proteomes" id="UP000037551"/>
    </source>
</evidence>
<gene>
    <name evidence="1" type="ORF">ACR52_00310</name>
</gene>
<dbReference type="STRING" id="1674920.ACR52_00310"/>
<proteinExistence type="predicted"/>
<dbReference type="GO" id="GO:0015074">
    <property type="term" value="P:DNA integration"/>
    <property type="evidence" value="ECO:0007669"/>
    <property type="project" value="InterPro"/>
</dbReference>